<name>A0ABW7LER6_9BURK</name>
<gene>
    <name evidence="1" type="ORF">ACGTRS_27140</name>
</gene>
<protein>
    <recommendedName>
        <fullName evidence="3">Integrase</fullName>
    </recommendedName>
</protein>
<keyword evidence="2" id="KW-1185">Reference proteome</keyword>
<evidence type="ECO:0000313" key="1">
    <source>
        <dbReference type="EMBL" id="MFH5254913.1"/>
    </source>
</evidence>
<proteinExistence type="predicted"/>
<reference evidence="1 2" key="1">
    <citation type="submission" date="2024-10" db="EMBL/GenBank/DDBJ databases">
        <title>Burkholderia semiarida in Mexico.</title>
        <authorList>
            <person name="Estrada P."/>
        </authorList>
    </citation>
    <scope>NUCLEOTIDE SEQUENCE [LARGE SCALE GENOMIC DNA]</scope>
    <source>
        <strain evidence="1 2">CLM7-1</strain>
    </source>
</reference>
<dbReference type="Proteomes" id="UP001609186">
    <property type="component" value="Unassembled WGS sequence"/>
</dbReference>
<organism evidence="1 2">
    <name type="scientific">Burkholderia semiarida</name>
    <dbReference type="NCBI Taxonomy" id="2843303"/>
    <lineage>
        <taxon>Bacteria</taxon>
        <taxon>Pseudomonadati</taxon>
        <taxon>Pseudomonadota</taxon>
        <taxon>Betaproteobacteria</taxon>
        <taxon>Burkholderiales</taxon>
        <taxon>Burkholderiaceae</taxon>
        <taxon>Burkholderia</taxon>
        <taxon>Burkholderia cepacia complex</taxon>
    </lineage>
</organism>
<evidence type="ECO:0008006" key="3">
    <source>
        <dbReference type="Google" id="ProtNLM"/>
    </source>
</evidence>
<dbReference type="RefSeq" id="WP_226232221.1">
    <property type="nucleotide sequence ID" value="NZ_JBIMPM010000043.1"/>
</dbReference>
<sequence>MLRRVVKDHSDIKNPAMMRKADSVWDLKENGIIRARWALSAMSRRLFYFFSTAQKPLPVLAQRIESLHIDRIILSILLSPID</sequence>
<accession>A0ABW7LER6</accession>
<evidence type="ECO:0000313" key="2">
    <source>
        <dbReference type="Proteomes" id="UP001609186"/>
    </source>
</evidence>
<dbReference type="EMBL" id="JBIMPM010000043">
    <property type="protein sequence ID" value="MFH5254913.1"/>
    <property type="molecule type" value="Genomic_DNA"/>
</dbReference>
<comment type="caution">
    <text evidence="1">The sequence shown here is derived from an EMBL/GenBank/DDBJ whole genome shotgun (WGS) entry which is preliminary data.</text>
</comment>